<dbReference type="GeneID" id="69587907"/>
<accession>A0A174JPC9</accession>
<feature type="chain" id="PRO_5041084251" evidence="1">
    <location>
        <begin position="20"/>
        <end position="359"/>
    </location>
</feature>
<evidence type="ECO:0000259" key="2">
    <source>
        <dbReference type="Pfam" id="PF13004"/>
    </source>
</evidence>
<keyword evidence="1" id="KW-0732">Signal</keyword>
<dbReference type="Proteomes" id="UP000095606">
    <property type="component" value="Unassembled WGS sequence"/>
</dbReference>
<dbReference type="PROSITE" id="PS51257">
    <property type="entry name" value="PROKAR_LIPOPROTEIN"/>
    <property type="match status" value="1"/>
</dbReference>
<protein>
    <submittedName>
        <fullName evidence="4">BACON domain-containing protein</fullName>
    </submittedName>
    <submittedName>
        <fullName evidence="3">Bacteroidetes-Associated Carbohydrate-binding Often N-terminal</fullName>
    </submittedName>
</protein>
<name>A0A3E5GIV2_9BACE</name>
<evidence type="ECO:0000313" key="6">
    <source>
        <dbReference type="Proteomes" id="UP001060104"/>
    </source>
</evidence>
<proteinExistence type="predicted"/>
<feature type="domain" description="BACON" evidence="2">
    <location>
        <begin position="59"/>
        <end position="106"/>
    </location>
</feature>
<dbReference type="CDD" id="cd14948">
    <property type="entry name" value="BACON"/>
    <property type="match status" value="1"/>
</dbReference>
<dbReference type="AlphaFoldDB" id="A0A3E5GIV2"/>
<gene>
    <name evidence="3" type="ORF">ERS852461_01662</name>
    <name evidence="4" type="ORF">NXY30_04475</name>
</gene>
<evidence type="ECO:0000313" key="3">
    <source>
        <dbReference type="EMBL" id="CUP01644.1"/>
    </source>
</evidence>
<dbReference type="Gene3D" id="2.60.40.10">
    <property type="entry name" value="Immunoglobulins"/>
    <property type="match status" value="1"/>
</dbReference>
<accession>A0A3E5GIV2</accession>
<organism evidence="3 5">
    <name type="scientific">Bacteroides faecis</name>
    <dbReference type="NCBI Taxonomy" id="674529"/>
    <lineage>
        <taxon>Bacteria</taxon>
        <taxon>Pseudomonadati</taxon>
        <taxon>Bacteroidota</taxon>
        <taxon>Bacteroidia</taxon>
        <taxon>Bacteroidales</taxon>
        <taxon>Bacteroidaceae</taxon>
        <taxon>Bacteroides</taxon>
    </lineage>
</organism>
<feature type="signal peptide" evidence="1">
    <location>
        <begin position="1"/>
        <end position="19"/>
    </location>
</feature>
<evidence type="ECO:0000256" key="1">
    <source>
        <dbReference type="SAM" id="SignalP"/>
    </source>
</evidence>
<dbReference type="Pfam" id="PF13004">
    <property type="entry name" value="BACON"/>
    <property type="match status" value="1"/>
</dbReference>
<dbReference type="RefSeq" id="WP_022301343.1">
    <property type="nucleotide sequence ID" value="NZ_CABMFH010000004.1"/>
</dbReference>
<reference evidence="3 5" key="1">
    <citation type="submission" date="2015-09" db="EMBL/GenBank/DDBJ databases">
        <authorList>
            <consortium name="Pathogen Informatics"/>
        </authorList>
    </citation>
    <scope>NUCLEOTIDE SEQUENCE [LARGE SCALE GENOMIC DNA]</scope>
    <source>
        <strain evidence="3 5">2789STDY5834846</strain>
    </source>
</reference>
<dbReference type="Proteomes" id="UP001060104">
    <property type="component" value="Chromosome"/>
</dbReference>
<evidence type="ECO:0000313" key="4">
    <source>
        <dbReference type="EMBL" id="UVQ75666.1"/>
    </source>
</evidence>
<evidence type="ECO:0000313" key="5">
    <source>
        <dbReference type="Proteomes" id="UP000095606"/>
    </source>
</evidence>
<keyword evidence="6" id="KW-1185">Reference proteome</keyword>
<reference evidence="4" key="2">
    <citation type="submission" date="2022-08" db="EMBL/GenBank/DDBJ databases">
        <title>Genome Sequencing of Bacteroides fragilis Group Isolates with Nanopore Technology.</title>
        <authorList>
            <person name="Tisza M.J."/>
            <person name="Smith D."/>
            <person name="Dekker J.P."/>
        </authorList>
    </citation>
    <scope>NUCLEOTIDE SEQUENCE</scope>
    <source>
        <strain evidence="4">BFG-527</strain>
    </source>
</reference>
<dbReference type="EMBL" id="CP103141">
    <property type="protein sequence ID" value="UVQ75666.1"/>
    <property type="molecule type" value="Genomic_DNA"/>
</dbReference>
<dbReference type="InterPro" id="IPR024361">
    <property type="entry name" value="BACON"/>
</dbReference>
<dbReference type="InterPro" id="IPR013783">
    <property type="entry name" value="Ig-like_fold"/>
</dbReference>
<dbReference type="EMBL" id="CZAE01000006">
    <property type="protein sequence ID" value="CUP01644.1"/>
    <property type="molecule type" value="Genomic_DNA"/>
</dbReference>
<sequence length="359" mass="39652">MKKLLNIFILTLCMLIAGCDNDDSSVSVLKVIQSDVTFKAAGGTGSIRIEATGDVTAVADADWCTIKETSHEMVTFDVKENYDFPGRSAQIIIRNEANTQRVTVTQQGAIIIYNENDLQQATGNEKSSLIIALKGSFPFKVNIPEDAKEWLSYELVDEGIQFNFEKNTTNTVRGTSVEITNGVRTAVYVLMQYDAENLLGSWVASFNRIWQKDSATGKGPASIKESEENGTYVISLPNSSLFPMTLEATYTDHGFKIASGQYQGETKVENEDGTMTTTLYIYSGIASGYYSYWFPEQSVNLAPTMINGEIVLTLQDNGSAEGDTIADLLLGFFLEKDNISQNTFVPSLTMDIYNLKLFR</sequence>